<feature type="transmembrane region" description="Helical" evidence="6">
    <location>
        <begin position="239"/>
        <end position="258"/>
    </location>
</feature>
<feature type="domain" description="Major facilitator superfamily (MFS) profile" evidence="7">
    <location>
        <begin position="10"/>
        <end position="380"/>
    </location>
</feature>
<feature type="transmembrane region" description="Helical" evidence="6">
    <location>
        <begin position="293"/>
        <end position="313"/>
    </location>
</feature>
<evidence type="ECO:0000256" key="5">
    <source>
        <dbReference type="ARBA" id="ARBA00023136"/>
    </source>
</evidence>
<keyword evidence="2" id="KW-1003">Cell membrane</keyword>
<feature type="transmembrane region" description="Helical" evidence="6">
    <location>
        <begin position="270"/>
        <end position="287"/>
    </location>
</feature>
<sequence length="389" mass="38595">MTDARRRALALGALAISTFTYVTTETLPIGVLPGIARGFDVDTATVGLLVGAYALVVVLATVPLARLTARVPRRAQLLLLLTLLVVANLGSALAPAFGLLVAARVVAALSHALFWAVVGPTAASLARPGARGRALAAVYAGQSIGVVLGVPLGTLLGEVVDWRAAFGGAAALGLVALAVAAATLPHVSRADDVASTGSEPSGPRYAVLVGTTVLVATGALLAFTYVTPFLIDVTGVPPTAVSAVLLVRGAAGLVAVLVSGRFIDRHPRRVMLTATGLLVVGLSVQCLGREQALVATAGLALVAAGMSAFTTGLSTRVLTVAPGSTDVAAGGTSTAFNVGIMAGSSTGGALLAVVGLAGLPLVGVAFTGAALLLLAAEPRLVRGRRPVPA</sequence>
<comment type="subcellular location">
    <subcellularLocation>
        <location evidence="1">Cell membrane</location>
        <topology evidence="1">Multi-pass membrane protein</topology>
    </subcellularLocation>
</comment>
<evidence type="ECO:0000256" key="4">
    <source>
        <dbReference type="ARBA" id="ARBA00022989"/>
    </source>
</evidence>
<comment type="caution">
    <text evidence="8">The sequence shown here is derived from an EMBL/GenBank/DDBJ whole genome shotgun (WGS) entry which is preliminary data.</text>
</comment>
<proteinExistence type="predicted"/>
<reference evidence="9" key="1">
    <citation type="journal article" date="2019" name="Int. J. Syst. Evol. Microbiol.">
        <title>The Global Catalogue of Microorganisms (GCM) 10K type strain sequencing project: providing services to taxonomists for standard genome sequencing and annotation.</title>
        <authorList>
            <consortium name="The Broad Institute Genomics Platform"/>
            <consortium name="The Broad Institute Genome Sequencing Center for Infectious Disease"/>
            <person name="Wu L."/>
            <person name="Ma J."/>
        </authorList>
    </citation>
    <scope>NUCLEOTIDE SEQUENCE [LARGE SCALE GENOMIC DNA]</scope>
    <source>
        <strain evidence="9">CGMCC 1.12471</strain>
    </source>
</reference>
<protein>
    <submittedName>
        <fullName evidence="8">MFS transporter</fullName>
    </submittedName>
</protein>
<organism evidence="8 9">
    <name type="scientific">Amnibacterium endophyticum</name>
    <dbReference type="NCBI Taxonomy" id="2109337"/>
    <lineage>
        <taxon>Bacteria</taxon>
        <taxon>Bacillati</taxon>
        <taxon>Actinomycetota</taxon>
        <taxon>Actinomycetes</taxon>
        <taxon>Micrococcales</taxon>
        <taxon>Microbacteriaceae</taxon>
        <taxon>Amnibacterium</taxon>
    </lineage>
</organism>
<dbReference type="InterPro" id="IPR011701">
    <property type="entry name" value="MFS"/>
</dbReference>
<dbReference type="InterPro" id="IPR036259">
    <property type="entry name" value="MFS_trans_sf"/>
</dbReference>
<evidence type="ECO:0000256" key="3">
    <source>
        <dbReference type="ARBA" id="ARBA00022692"/>
    </source>
</evidence>
<accession>A0ABW4LDD7</accession>
<feature type="transmembrane region" description="Helical" evidence="6">
    <location>
        <begin position="205"/>
        <end position="227"/>
    </location>
</feature>
<feature type="transmembrane region" description="Helical" evidence="6">
    <location>
        <begin position="105"/>
        <end position="125"/>
    </location>
</feature>
<dbReference type="RefSeq" id="WP_377933195.1">
    <property type="nucleotide sequence ID" value="NZ_JBHUEA010000007.1"/>
</dbReference>
<keyword evidence="5 6" id="KW-0472">Membrane</keyword>
<dbReference type="CDD" id="cd17324">
    <property type="entry name" value="MFS_NepI_like"/>
    <property type="match status" value="1"/>
</dbReference>
<keyword evidence="3 6" id="KW-0812">Transmembrane</keyword>
<feature type="transmembrane region" description="Helical" evidence="6">
    <location>
        <begin position="349"/>
        <end position="375"/>
    </location>
</feature>
<evidence type="ECO:0000256" key="2">
    <source>
        <dbReference type="ARBA" id="ARBA00022475"/>
    </source>
</evidence>
<evidence type="ECO:0000256" key="6">
    <source>
        <dbReference type="SAM" id="Phobius"/>
    </source>
</evidence>
<feature type="transmembrane region" description="Helical" evidence="6">
    <location>
        <begin position="162"/>
        <end position="184"/>
    </location>
</feature>
<feature type="transmembrane region" description="Helical" evidence="6">
    <location>
        <begin position="325"/>
        <end position="343"/>
    </location>
</feature>
<feature type="transmembrane region" description="Helical" evidence="6">
    <location>
        <begin position="48"/>
        <end position="65"/>
    </location>
</feature>
<dbReference type="SUPFAM" id="SSF103473">
    <property type="entry name" value="MFS general substrate transporter"/>
    <property type="match status" value="1"/>
</dbReference>
<feature type="transmembrane region" description="Helical" evidence="6">
    <location>
        <begin position="137"/>
        <end position="156"/>
    </location>
</feature>
<dbReference type="Gene3D" id="1.20.1250.20">
    <property type="entry name" value="MFS general substrate transporter like domains"/>
    <property type="match status" value="1"/>
</dbReference>
<evidence type="ECO:0000256" key="1">
    <source>
        <dbReference type="ARBA" id="ARBA00004651"/>
    </source>
</evidence>
<dbReference type="EMBL" id="JBHUEA010000007">
    <property type="protein sequence ID" value="MFD1721193.1"/>
    <property type="molecule type" value="Genomic_DNA"/>
</dbReference>
<keyword evidence="9" id="KW-1185">Reference proteome</keyword>
<dbReference type="PANTHER" id="PTHR43124">
    <property type="entry name" value="PURINE EFFLUX PUMP PBUE"/>
    <property type="match status" value="1"/>
</dbReference>
<gene>
    <name evidence="8" type="ORF">ACFSBI_06480</name>
</gene>
<dbReference type="InterPro" id="IPR050189">
    <property type="entry name" value="MFS_Efflux_Transporters"/>
</dbReference>
<feature type="transmembrane region" description="Helical" evidence="6">
    <location>
        <begin position="77"/>
        <end position="99"/>
    </location>
</feature>
<evidence type="ECO:0000259" key="7">
    <source>
        <dbReference type="PROSITE" id="PS50850"/>
    </source>
</evidence>
<keyword evidence="4 6" id="KW-1133">Transmembrane helix</keyword>
<evidence type="ECO:0000313" key="9">
    <source>
        <dbReference type="Proteomes" id="UP001597347"/>
    </source>
</evidence>
<name>A0ABW4LDD7_9MICO</name>
<dbReference type="InterPro" id="IPR020846">
    <property type="entry name" value="MFS_dom"/>
</dbReference>
<dbReference type="Proteomes" id="UP001597347">
    <property type="component" value="Unassembled WGS sequence"/>
</dbReference>
<evidence type="ECO:0000313" key="8">
    <source>
        <dbReference type="EMBL" id="MFD1721193.1"/>
    </source>
</evidence>
<dbReference type="Pfam" id="PF07690">
    <property type="entry name" value="MFS_1"/>
    <property type="match status" value="1"/>
</dbReference>
<dbReference type="PANTHER" id="PTHR43124:SF3">
    <property type="entry name" value="CHLORAMPHENICOL EFFLUX PUMP RV0191"/>
    <property type="match status" value="1"/>
</dbReference>
<dbReference type="PROSITE" id="PS50850">
    <property type="entry name" value="MFS"/>
    <property type="match status" value="1"/>
</dbReference>